<organism evidence="1 2">
    <name type="scientific">Truncatella angustata</name>
    <dbReference type="NCBI Taxonomy" id="152316"/>
    <lineage>
        <taxon>Eukaryota</taxon>
        <taxon>Fungi</taxon>
        <taxon>Dikarya</taxon>
        <taxon>Ascomycota</taxon>
        <taxon>Pezizomycotina</taxon>
        <taxon>Sordariomycetes</taxon>
        <taxon>Xylariomycetidae</taxon>
        <taxon>Amphisphaeriales</taxon>
        <taxon>Sporocadaceae</taxon>
        <taxon>Truncatella</taxon>
    </lineage>
</organism>
<accession>A0A9P8UNT8</accession>
<keyword evidence="2" id="KW-1185">Reference proteome</keyword>
<reference evidence="1" key="1">
    <citation type="journal article" date="2021" name="Nat. Commun.">
        <title>Genetic determinants of endophytism in the Arabidopsis root mycobiome.</title>
        <authorList>
            <person name="Mesny F."/>
            <person name="Miyauchi S."/>
            <person name="Thiergart T."/>
            <person name="Pickel B."/>
            <person name="Atanasova L."/>
            <person name="Karlsson M."/>
            <person name="Huettel B."/>
            <person name="Barry K.W."/>
            <person name="Haridas S."/>
            <person name="Chen C."/>
            <person name="Bauer D."/>
            <person name="Andreopoulos W."/>
            <person name="Pangilinan J."/>
            <person name="LaButti K."/>
            <person name="Riley R."/>
            <person name="Lipzen A."/>
            <person name="Clum A."/>
            <person name="Drula E."/>
            <person name="Henrissat B."/>
            <person name="Kohler A."/>
            <person name="Grigoriev I.V."/>
            <person name="Martin F.M."/>
            <person name="Hacquard S."/>
        </authorList>
    </citation>
    <scope>NUCLEOTIDE SEQUENCE</scope>
    <source>
        <strain evidence="1">MPI-SDFR-AT-0073</strain>
    </source>
</reference>
<dbReference type="RefSeq" id="XP_045959872.1">
    <property type="nucleotide sequence ID" value="XM_046105866.1"/>
</dbReference>
<proteinExistence type="predicted"/>
<gene>
    <name evidence="1" type="ORF">BKA67DRAFT_645082</name>
</gene>
<evidence type="ECO:0000313" key="2">
    <source>
        <dbReference type="Proteomes" id="UP000758603"/>
    </source>
</evidence>
<dbReference type="EMBL" id="JAGPXC010000003">
    <property type="protein sequence ID" value="KAH6655607.1"/>
    <property type="molecule type" value="Genomic_DNA"/>
</dbReference>
<dbReference type="GeneID" id="70134757"/>
<name>A0A9P8UNT8_9PEZI</name>
<sequence length="153" mass="17395">MSFDMTCPPCQFTIKECEVPPKTHDMSSVGAHIATESWLQQLSSAIQAAWRKRLQGYTKVTLGGINKQARIRFGFQVKQEKTHLKLILLLLVPYSLCLRTRLQMSLLCMIGAILSVPTTQVHDPQDPSSSRFEQEGLNRRFRCPDLILLHLLC</sequence>
<dbReference type="Proteomes" id="UP000758603">
    <property type="component" value="Unassembled WGS sequence"/>
</dbReference>
<comment type="caution">
    <text evidence="1">The sequence shown here is derived from an EMBL/GenBank/DDBJ whole genome shotgun (WGS) entry which is preliminary data.</text>
</comment>
<protein>
    <submittedName>
        <fullName evidence="1">Uncharacterized protein</fullName>
    </submittedName>
</protein>
<evidence type="ECO:0000313" key="1">
    <source>
        <dbReference type="EMBL" id="KAH6655607.1"/>
    </source>
</evidence>
<dbReference type="AlphaFoldDB" id="A0A9P8UNT8"/>